<name>A0ABR7S5P4_AQUAC</name>
<dbReference type="PANTHER" id="PTHR23028:SF53">
    <property type="entry name" value="ACYL_TRANSF_3 DOMAIN-CONTAINING PROTEIN"/>
    <property type="match status" value="1"/>
</dbReference>
<accession>A0ABR7S5P4</accession>
<feature type="transmembrane region" description="Helical" evidence="1">
    <location>
        <begin position="128"/>
        <end position="150"/>
    </location>
</feature>
<dbReference type="Pfam" id="PF01757">
    <property type="entry name" value="Acyl_transf_3"/>
    <property type="match status" value="1"/>
</dbReference>
<comment type="caution">
    <text evidence="3">The sequence shown here is derived from an EMBL/GenBank/DDBJ whole genome shotgun (WGS) entry which is preliminary data.</text>
</comment>
<feature type="transmembrane region" description="Helical" evidence="1">
    <location>
        <begin position="288"/>
        <end position="305"/>
    </location>
</feature>
<feature type="transmembrane region" description="Helical" evidence="1">
    <location>
        <begin position="317"/>
        <end position="338"/>
    </location>
</feature>
<feature type="transmembrane region" description="Helical" evidence="1">
    <location>
        <begin position="92"/>
        <end position="116"/>
    </location>
</feature>
<organism evidence="3 4">
    <name type="scientific">Aquipseudomonas alcaligenes</name>
    <name type="common">Pseudomonas alcaligenes</name>
    <dbReference type="NCBI Taxonomy" id="43263"/>
    <lineage>
        <taxon>Bacteria</taxon>
        <taxon>Pseudomonadati</taxon>
        <taxon>Pseudomonadota</taxon>
        <taxon>Gammaproteobacteria</taxon>
        <taxon>Pseudomonadales</taxon>
        <taxon>Pseudomonadaceae</taxon>
        <taxon>Aquipseudomonas</taxon>
    </lineage>
</organism>
<keyword evidence="1" id="KW-1133">Transmembrane helix</keyword>
<dbReference type="EMBL" id="LZEU01000001">
    <property type="protein sequence ID" value="MBC9252895.1"/>
    <property type="molecule type" value="Genomic_DNA"/>
</dbReference>
<reference evidence="3 4" key="1">
    <citation type="submission" date="2016-06" db="EMBL/GenBank/DDBJ databases">
        <authorList>
            <person name="Ramos C."/>
            <person name="Pintado A."/>
            <person name="Crespo-Gomez J.I."/>
        </authorList>
    </citation>
    <scope>NUCLEOTIDE SEQUENCE [LARGE SCALE GENOMIC DNA]</scope>
    <source>
        <strain evidence="3 4">AVO110</strain>
    </source>
</reference>
<feature type="transmembrane region" description="Helical" evidence="1">
    <location>
        <begin position="188"/>
        <end position="208"/>
    </location>
</feature>
<evidence type="ECO:0000313" key="3">
    <source>
        <dbReference type="EMBL" id="MBC9252895.1"/>
    </source>
</evidence>
<proteinExistence type="predicted"/>
<dbReference type="RefSeq" id="WP_187808336.1">
    <property type="nucleotide sequence ID" value="NZ_LZEU01000001.1"/>
</dbReference>
<evidence type="ECO:0000313" key="4">
    <source>
        <dbReference type="Proteomes" id="UP000744555"/>
    </source>
</evidence>
<dbReference type="InterPro" id="IPR002656">
    <property type="entry name" value="Acyl_transf_3_dom"/>
</dbReference>
<feature type="transmembrane region" description="Helical" evidence="1">
    <location>
        <begin position="42"/>
        <end position="62"/>
    </location>
</feature>
<keyword evidence="1" id="KW-0472">Membrane</keyword>
<dbReference type="PANTHER" id="PTHR23028">
    <property type="entry name" value="ACETYLTRANSFERASE"/>
    <property type="match status" value="1"/>
</dbReference>
<dbReference type="Proteomes" id="UP000744555">
    <property type="component" value="Unassembled WGS sequence"/>
</dbReference>
<feature type="transmembrane region" description="Helical" evidence="1">
    <location>
        <begin position="12"/>
        <end position="30"/>
    </location>
</feature>
<evidence type="ECO:0000256" key="1">
    <source>
        <dbReference type="SAM" id="Phobius"/>
    </source>
</evidence>
<feature type="domain" description="Acyltransferase 3" evidence="2">
    <location>
        <begin position="10"/>
        <end position="335"/>
    </location>
</feature>
<sequence>MPQKRLVVLDDFRAIAITLVVAMHGFTTFFPRIETSNNPLFIPLLSGATGVTLFFILSGFLVTRPFIEAELRGETVSLKGYALQRALRILPLYYLAVLIASLATGNTSKIIPALLFNAKGYDFAQYSTVWWSLIVEVHFYLLVPLLYLACKQTNRNLLLSVLMLGWGTFYGAYALNLLPFSLQTRMQLGISLLCQLHAFLVGFLLSILYSKKVFFEKRTLALASTLVSSTVLVVVLMPRMGNAIGFHAKFPLHALAESILWGVTLYSCIVLGRSLLGAAGRFLARVSYSLYLVHMPVFYAFFIWHKAQPPETTIAPALALLLATAGATLLSAATYQLVEKPLLALKDRLKRQQPGRSEEQWGNS</sequence>
<feature type="transmembrane region" description="Helical" evidence="1">
    <location>
        <begin position="157"/>
        <end position="176"/>
    </location>
</feature>
<keyword evidence="1" id="KW-0812">Transmembrane</keyword>
<protein>
    <recommendedName>
        <fullName evidence="2">Acyltransferase 3 domain-containing protein</fullName>
    </recommendedName>
</protein>
<keyword evidence="4" id="KW-1185">Reference proteome</keyword>
<dbReference type="InterPro" id="IPR050879">
    <property type="entry name" value="Acyltransferase_3"/>
</dbReference>
<gene>
    <name evidence="3" type="ORF">A9179_21735</name>
</gene>
<feature type="transmembrane region" description="Helical" evidence="1">
    <location>
        <begin position="220"/>
        <end position="238"/>
    </location>
</feature>
<feature type="transmembrane region" description="Helical" evidence="1">
    <location>
        <begin position="258"/>
        <end position="276"/>
    </location>
</feature>
<evidence type="ECO:0000259" key="2">
    <source>
        <dbReference type="Pfam" id="PF01757"/>
    </source>
</evidence>